<proteinExistence type="predicted"/>
<accession>A0A182MIV2</accession>
<evidence type="ECO:0000256" key="2">
    <source>
        <dbReference type="SAM" id="Phobius"/>
    </source>
</evidence>
<evidence type="ECO:0000256" key="1">
    <source>
        <dbReference type="SAM" id="MobiDB-lite"/>
    </source>
</evidence>
<feature type="region of interest" description="Disordered" evidence="1">
    <location>
        <begin position="1"/>
        <end position="28"/>
    </location>
</feature>
<protein>
    <submittedName>
        <fullName evidence="3">Uncharacterized protein</fullName>
    </submittedName>
</protein>
<dbReference type="EMBL" id="AXCM01020591">
    <property type="status" value="NOT_ANNOTATED_CDS"/>
    <property type="molecule type" value="Genomic_DNA"/>
</dbReference>
<reference evidence="4" key="1">
    <citation type="submission" date="2013-09" db="EMBL/GenBank/DDBJ databases">
        <title>The Genome Sequence of Anopheles culicifacies species A.</title>
        <authorList>
            <consortium name="The Broad Institute Genomics Platform"/>
            <person name="Neafsey D.E."/>
            <person name="Besansky N."/>
            <person name="Howell P."/>
            <person name="Walton C."/>
            <person name="Young S.K."/>
            <person name="Zeng Q."/>
            <person name="Gargeya S."/>
            <person name="Fitzgerald M."/>
            <person name="Haas B."/>
            <person name="Abouelleil A."/>
            <person name="Allen A.W."/>
            <person name="Alvarado L."/>
            <person name="Arachchi H.M."/>
            <person name="Berlin A.M."/>
            <person name="Chapman S.B."/>
            <person name="Gainer-Dewar J."/>
            <person name="Goldberg J."/>
            <person name="Griggs A."/>
            <person name="Gujja S."/>
            <person name="Hansen M."/>
            <person name="Howarth C."/>
            <person name="Imamovic A."/>
            <person name="Ireland A."/>
            <person name="Larimer J."/>
            <person name="McCowan C."/>
            <person name="Murphy C."/>
            <person name="Pearson M."/>
            <person name="Poon T.W."/>
            <person name="Priest M."/>
            <person name="Roberts A."/>
            <person name="Saif S."/>
            <person name="Shea T."/>
            <person name="Sisk P."/>
            <person name="Sykes S."/>
            <person name="Wortman J."/>
            <person name="Nusbaum C."/>
            <person name="Birren B."/>
        </authorList>
    </citation>
    <scope>NUCLEOTIDE SEQUENCE [LARGE SCALE GENOMIC DNA]</scope>
    <source>
        <strain evidence="4">A-37</strain>
    </source>
</reference>
<organism evidence="3 4">
    <name type="scientific">Anopheles culicifacies</name>
    <dbReference type="NCBI Taxonomy" id="139723"/>
    <lineage>
        <taxon>Eukaryota</taxon>
        <taxon>Metazoa</taxon>
        <taxon>Ecdysozoa</taxon>
        <taxon>Arthropoda</taxon>
        <taxon>Hexapoda</taxon>
        <taxon>Insecta</taxon>
        <taxon>Pterygota</taxon>
        <taxon>Neoptera</taxon>
        <taxon>Endopterygota</taxon>
        <taxon>Diptera</taxon>
        <taxon>Nematocera</taxon>
        <taxon>Culicoidea</taxon>
        <taxon>Culicidae</taxon>
        <taxon>Anophelinae</taxon>
        <taxon>Anopheles</taxon>
        <taxon>culicifacies species complex</taxon>
    </lineage>
</organism>
<reference evidence="3" key="2">
    <citation type="submission" date="2020-05" db="UniProtKB">
        <authorList>
            <consortium name="EnsemblMetazoa"/>
        </authorList>
    </citation>
    <scope>IDENTIFICATION</scope>
    <source>
        <strain evidence="3">A-37</strain>
    </source>
</reference>
<dbReference type="VEuPathDB" id="VectorBase:ACUA019317"/>
<evidence type="ECO:0000313" key="3">
    <source>
        <dbReference type="EnsemblMetazoa" id="ACUA019317-PA"/>
    </source>
</evidence>
<name>A0A182MIV2_9DIPT</name>
<keyword evidence="4" id="KW-1185">Reference proteome</keyword>
<dbReference type="EMBL" id="AXCM01020592">
    <property type="status" value="NOT_ANNOTATED_CDS"/>
    <property type="molecule type" value="Genomic_DNA"/>
</dbReference>
<sequence length="203" mass="22389">MSHFLPVAKGSIHTPTTRTAHGNATSNDATTCSTLRTTNVVDAVASTAIISGGDRLADRNVSPETCLAGTVLSPPKLSPTRRNYWHRETTGISYNGDDDDDAVQGYDGASNVESSIRDGKYATGYIRWIVVSSLLAMVVLLLLLLLLLDPRHTIAITRPSRQTYRRRIDSNRESETMAPNAIIKRKRYRKAFYSFSEACVNKN</sequence>
<dbReference type="EnsemblMetazoa" id="ACUA019317-RA">
    <property type="protein sequence ID" value="ACUA019317-PA"/>
    <property type="gene ID" value="ACUA019317"/>
</dbReference>
<dbReference type="AlphaFoldDB" id="A0A182MIV2"/>
<keyword evidence="2" id="KW-0812">Transmembrane</keyword>
<feature type="transmembrane region" description="Helical" evidence="2">
    <location>
        <begin position="125"/>
        <end position="148"/>
    </location>
</feature>
<evidence type="ECO:0000313" key="4">
    <source>
        <dbReference type="Proteomes" id="UP000075883"/>
    </source>
</evidence>
<keyword evidence="2" id="KW-0472">Membrane</keyword>
<dbReference type="Proteomes" id="UP000075883">
    <property type="component" value="Unassembled WGS sequence"/>
</dbReference>
<keyword evidence="2" id="KW-1133">Transmembrane helix</keyword>
<feature type="compositionally biased region" description="Polar residues" evidence="1">
    <location>
        <begin position="13"/>
        <end position="28"/>
    </location>
</feature>